<proteinExistence type="predicted"/>
<dbReference type="Proteomes" id="UP001049176">
    <property type="component" value="Chromosome 2"/>
</dbReference>
<name>A0A9P7UXY5_9AGAR</name>
<protein>
    <recommendedName>
        <fullName evidence="5">Transmembrane protein</fullName>
    </recommendedName>
</protein>
<dbReference type="EMBL" id="CM032182">
    <property type="protein sequence ID" value="KAG7096724.1"/>
    <property type="molecule type" value="Genomic_DNA"/>
</dbReference>
<accession>A0A9P7UXY5</accession>
<evidence type="ECO:0000256" key="1">
    <source>
        <dbReference type="SAM" id="MobiDB-lite"/>
    </source>
</evidence>
<feature type="compositionally biased region" description="Polar residues" evidence="1">
    <location>
        <begin position="441"/>
        <end position="452"/>
    </location>
</feature>
<feature type="compositionally biased region" description="Low complexity" evidence="1">
    <location>
        <begin position="428"/>
        <end position="440"/>
    </location>
</feature>
<evidence type="ECO:0000313" key="4">
    <source>
        <dbReference type="Proteomes" id="UP001049176"/>
    </source>
</evidence>
<reference evidence="3" key="1">
    <citation type="journal article" date="2021" name="Genome Biol. Evol.">
        <title>The assembled and annotated genome of the fairy-ring fungus Marasmius oreades.</title>
        <authorList>
            <person name="Hiltunen M."/>
            <person name="Ament-Velasquez S.L."/>
            <person name="Johannesson H."/>
        </authorList>
    </citation>
    <scope>NUCLEOTIDE SEQUENCE</scope>
    <source>
        <strain evidence="3">03SP1</strain>
    </source>
</reference>
<dbReference type="KEGG" id="more:E1B28_004137"/>
<keyword evidence="2" id="KW-1133">Transmembrane helix</keyword>
<dbReference type="RefSeq" id="XP_043013194.1">
    <property type="nucleotide sequence ID" value="XM_043148594.1"/>
</dbReference>
<feature type="region of interest" description="Disordered" evidence="1">
    <location>
        <begin position="38"/>
        <end position="62"/>
    </location>
</feature>
<evidence type="ECO:0000256" key="2">
    <source>
        <dbReference type="SAM" id="Phobius"/>
    </source>
</evidence>
<sequence>MANLYNFSIPDSSPTFSYSPNREGEDVKSGWKSFYSNSPDSTYDSTHQSPNNPSGTSSHSTSMQGASFEISFMGTAVYIYGSATPGAYTTRLDEKEAGGQPSNGLLASYSGLAYKQHTFSLNVTQAQNLTIMSGTFTVGVGDKGASIKETTVPAVTANSDGSSFLNSAAFQTSGGGTFNTNHDAQGYPRVDTNNAGSSIIFHFSSASALRVVGSLNYDHGAYSATLSPPGGVSTTTRTFNAVSKWFAYDNIIYWESGLDRTQSYTLTLTNLDEGKYLDVHEVVLMDGQGNGSGGGTESGGLGTGPIVGIAAGVVALLVIIGALLLFFWRRRRHRDRLGGPTPAIYSGAHSMMPYPTQTQPLLDSHVEPFELPLNFAPYADSSITSTKQSKAASLSNTRYTPPTHSAMSSSTQQLGNNSNSWSVAGALTQSGNTSQTTGSQEKGTPPSSSTRIVRQETDAGPIPIRPPSPQEEVLPPGYNPAWSSGQS</sequence>
<feature type="compositionally biased region" description="Polar residues" evidence="1">
    <location>
        <begin position="386"/>
        <end position="422"/>
    </location>
</feature>
<feature type="region of interest" description="Disordered" evidence="1">
    <location>
        <begin position="386"/>
        <end position="487"/>
    </location>
</feature>
<keyword evidence="4" id="KW-1185">Reference proteome</keyword>
<comment type="caution">
    <text evidence="3">The sequence shown here is derived from an EMBL/GenBank/DDBJ whole genome shotgun (WGS) entry which is preliminary data.</text>
</comment>
<dbReference type="Gene3D" id="2.60.120.260">
    <property type="entry name" value="Galactose-binding domain-like"/>
    <property type="match status" value="2"/>
</dbReference>
<dbReference type="AlphaFoldDB" id="A0A9P7UXY5"/>
<evidence type="ECO:0000313" key="3">
    <source>
        <dbReference type="EMBL" id="KAG7096724.1"/>
    </source>
</evidence>
<feature type="transmembrane region" description="Helical" evidence="2">
    <location>
        <begin position="306"/>
        <end position="328"/>
    </location>
</feature>
<organism evidence="3 4">
    <name type="scientific">Marasmius oreades</name>
    <name type="common">fairy-ring Marasmius</name>
    <dbReference type="NCBI Taxonomy" id="181124"/>
    <lineage>
        <taxon>Eukaryota</taxon>
        <taxon>Fungi</taxon>
        <taxon>Dikarya</taxon>
        <taxon>Basidiomycota</taxon>
        <taxon>Agaricomycotina</taxon>
        <taxon>Agaricomycetes</taxon>
        <taxon>Agaricomycetidae</taxon>
        <taxon>Agaricales</taxon>
        <taxon>Marasmiineae</taxon>
        <taxon>Marasmiaceae</taxon>
        <taxon>Marasmius</taxon>
    </lineage>
</organism>
<keyword evidence="2" id="KW-0812">Transmembrane</keyword>
<dbReference type="OrthoDB" id="2576334at2759"/>
<gene>
    <name evidence="3" type="ORF">E1B28_004137</name>
</gene>
<evidence type="ECO:0008006" key="5">
    <source>
        <dbReference type="Google" id="ProtNLM"/>
    </source>
</evidence>
<keyword evidence="2" id="KW-0472">Membrane</keyword>
<dbReference type="GeneID" id="66073213"/>